<name>A0A2T4Z8D0_9BACL</name>
<keyword evidence="2" id="KW-1133">Transmembrane helix</keyword>
<evidence type="ECO:0000313" key="3">
    <source>
        <dbReference type="EMBL" id="PTM58138.1"/>
    </source>
</evidence>
<dbReference type="EMBL" id="PZZP01000001">
    <property type="protein sequence ID" value="PTM58138.1"/>
    <property type="molecule type" value="Genomic_DNA"/>
</dbReference>
<feature type="transmembrane region" description="Helical" evidence="2">
    <location>
        <begin position="359"/>
        <end position="379"/>
    </location>
</feature>
<dbReference type="Proteomes" id="UP000241639">
    <property type="component" value="Unassembled WGS sequence"/>
</dbReference>
<protein>
    <submittedName>
        <fullName evidence="3">Putative MFS family arabinose efflux permease</fullName>
    </submittedName>
</protein>
<evidence type="ECO:0000256" key="2">
    <source>
        <dbReference type="SAM" id="Phobius"/>
    </source>
</evidence>
<feature type="transmembrane region" description="Helical" evidence="2">
    <location>
        <begin position="12"/>
        <end position="34"/>
    </location>
</feature>
<feature type="transmembrane region" description="Helical" evidence="2">
    <location>
        <begin position="329"/>
        <end position="353"/>
    </location>
</feature>
<organism evidence="3 4">
    <name type="scientific">Desmospora activa DSM 45169</name>
    <dbReference type="NCBI Taxonomy" id="1121389"/>
    <lineage>
        <taxon>Bacteria</taxon>
        <taxon>Bacillati</taxon>
        <taxon>Bacillota</taxon>
        <taxon>Bacilli</taxon>
        <taxon>Bacillales</taxon>
        <taxon>Thermoactinomycetaceae</taxon>
        <taxon>Desmospora</taxon>
    </lineage>
</organism>
<accession>A0A2T4Z8D0</accession>
<feature type="transmembrane region" description="Helical" evidence="2">
    <location>
        <begin position="241"/>
        <end position="259"/>
    </location>
</feature>
<feature type="transmembrane region" description="Helical" evidence="2">
    <location>
        <begin position="295"/>
        <end position="317"/>
    </location>
</feature>
<evidence type="ECO:0000256" key="1">
    <source>
        <dbReference type="ARBA" id="ARBA00004651"/>
    </source>
</evidence>
<sequence length="390" mass="42875">MVLGDEQKERRLFRLIWWSSFCWSFGLAMYQGVIGKYAIDHFQLSPLAYGWLDSVREWPGLCLVILLALLSRLSMRWLWVCSLLLTAVGLWLHAWSLPFLGLLGITLLTSTGVHVGAVVRDTLTMAWAKPTVRARRLGQMASGSAAAGLLGLGAVALLSGTLPLKVQLVIAGCWSVGGAIFVIPLQQKQDDEGLLRRGLLFRWRYRSYYGLALLSALREMVTLTFAVFLLLRDIGWTERELALLLAGHGLLAVILRPWVGAWIDRVGEAKALAVNYAVVTVLFLGYGWVREAWVLALIFVMDHLLTALDEIALSTYVSKWVQQDEWAATLAMGSTIAHAFAVLMPLVGGMLWLTLGATAPFLLGATVTVIACAVCVRLTHRGGNTVNSKD</sequence>
<dbReference type="Gene3D" id="1.20.1250.20">
    <property type="entry name" value="MFS general substrate transporter like domains"/>
    <property type="match status" value="2"/>
</dbReference>
<feature type="transmembrane region" description="Helical" evidence="2">
    <location>
        <begin position="100"/>
        <end position="119"/>
    </location>
</feature>
<keyword evidence="4" id="KW-1185">Reference proteome</keyword>
<comment type="subcellular location">
    <subcellularLocation>
        <location evidence="1">Cell membrane</location>
        <topology evidence="1">Multi-pass membrane protein</topology>
    </subcellularLocation>
</comment>
<evidence type="ECO:0000313" key="4">
    <source>
        <dbReference type="Proteomes" id="UP000241639"/>
    </source>
</evidence>
<feature type="transmembrane region" description="Helical" evidence="2">
    <location>
        <begin position="54"/>
        <end position="70"/>
    </location>
</feature>
<keyword evidence="2" id="KW-0472">Membrane</keyword>
<dbReference type="GO" id="GO:0022857">
    <property type="term" value="F:transmembrane transporter activity"/>
    <property type="evidence" value="ECO:0007669"/>
    <property type="project" value="InterPro"/>
</dbReference>
<gene>
    <name evidence="3" type="ORF">C8J48_0714</name>
</gene>
<dbReference type="SUPFAM" id="SSF103473">
    <property type="entry name" value="MFS general substrate transporter"/>
    <property type="match status" value="1"/>
</dbReference>
<reference evidence="3 4" key="1">
    <citation type="submission" date="2018-04" db="EMBL/GenBank/DDBJ databases">
        <title>Genomic Encyclopedia of Archaeal and Bacterial Type Strains, Phase II (KMG-II): from individual species to whole genera.</title>
        <authorList>
            <person name="Goeker M."/>
        </authorList>
    </citation>
    <scope>NUCLEOTIDE SEQUENCE [LARGE SCALE GENOMIC DNA]</scope>
    <source>
        <strain evidence="3 4">DSM 45169</strain>
    </source>
</reference>
<proteinExistence type="predicted"/>
<dbReference type="InterPro" id="IPR036259">
    <property type="entry name" value="MFS_trans_sf"/>
</dbReference>
<dbReference type="Pfam" id="PF07690">
    <property type="entry name" value="MFS_1"/>
    <property type="match status" value="2"/>
</dbReference>
<comment type="caution">
    <text evidence="3">The sequence shown here is derived from an EMBL/GenBank/DDBJ whole genome shotgun (WGS) entry which is preliminary data.</text>
</comment>
<keyword evidence="2" id="KW-0812">Transmembrane</keyword>
<feature type="transmembrane region" description="Helical" evidence="2">
    <location>
        <begin position="207"/>
        <end position="229"/>
    </location>
</feature>
<feature type="transmembrane region" description="Helical" evidence="2">
    <location>
        <begin position="271"/>
        <end position="289"/>
    </location>
</feature>
<feature type="transmembrane region" description="Helical" evidence="2">
    <location>
        <begin position="140"/>
        <end position="160"/>
    </location>
</feature>
<feature type="transmembrane region" description="Helical" evidence="2">
    <location>
        <begin position="77"/>
        <end position="94"/>
    </location>
</feature>
<feature type="transmembrane region" description="Helical" evidence="2">
    <location>
        <begin position="166"/>
        <end position="186"/>
    </location>
</feature>
<dbReference type="InterPro" id="IPR011701">
    <property type="entry name" value="MFS"/>
</dbReference>
<dbReference type="GO" id="GO:0005886">
    <property type="term" value="C:plasma membrane"/>
    <property type="evidence" value="ECO:0007669"/>
    <property type="project" value="UniProtKB-SubCell"/>
</dbReference>
<dbReference type="AlphaFoldDB" id="A0A2T4Z8D0"/>